<reference evidence="6" key="1">
    <citation type="submission" date="2015-07" db="EMBL/GenBank/DDBJ databases">
        <title>Nocardia seriolae U-1 whole genome shotgun sequence.</title>
        <authorList>
            <person name="Imajoh M."/>
            <person name="Fukumoto Y."/>
            <person name="Sukeda M."/>
            <person name="Yamane J."/>
            <person name="Yamasaki K."/>
            <person name="Shimizu M."/>
            <person name="Ohnishi K."/>
            <person name="Oshima S."/>
        </authorList>
    </citation>
    <scope>NUCLEOTIDE SEQUENCE [LARGE SCALE GENOMIC DNA]</scope>
    <source>
        <strain evidence="6">U-1</strain>
    </source>
</reference>
<keyword evidence="6" id="KW-1185">Reference proteome</keyword>
<accession>A0ABC9YSE5</accession>
<dbReference type="PANTHER" id="PTHR44688">
    <property type="entry name" value="DNA-BINDING TRANSCRIPTIONAL ACTIVATOR DEVR_DOSR"/>
    <property type="match status" value="1"/>
</dbReference>
<dbReference type="PANTHER" id="PTHR44688:SF16">
    <property type="entry name" value="DNA-BINDING TRANSCRIPTIONAL ACTIVATOR DEVR_DOSR"/>
    <property type="match status" value="1"/>
</dbReference>
<dbReference type="InterPro" id="IPR000792">
    <property type="entry name" value="Tscrpt_reg_LuxR_C"/>
</dbReference>
<dbReference type="RefSeq" id="WP_158544016.1">
    <property type="nucleotide sequence ID" value="NZ_CP073655.1"/>
</dbReference>
<keyword evidence="3" id="KW-0804">Transcription</keyword>
<dbReference type="SUPFAM" id="SSF46894">
    <property type="entry name" value="C-terminal effector domain of the bipartite response regulators"/>
    <property type="match status" value="1"/>
</dbReference>
<dbReference type="Pfam" id="PF00196">
    <property type="entry name" value="GerE"/>
    <property type="match status" value="1"/>
</dbReference>
<keyword evidence="1" id="KW-0805">Transcription regulation</keyword>
<organism evidence="5 6">
    <name type="scientific">Nocardia seriolae</name>
    <dbReference type="NCBI Taxonomy" id="37332"/>
    <lineage>
        <taxon>Bacteria</taxon>
        <taxon>Bacillati</taxon>
        <taxon>Actinomycetota</taxon>
        <taxon>Actinomycetes</taxon>
        <taxon>Mycobacteriales</taxon>
        <taxon>Nocardiaceae</taxon>
        <taxon>Nocardia</taxon>
    </lineage>
</organism>
<dbReference type="InterPro" id="IPR036388">
    <property type="entry name" value="WH-like_DNA-bd_sf"/>
</dbReference>
<keyword evidence="2" id="KW-0238">DNA-binding</keyword>
<sequence length="53" mass="5691">MAARGHTNKEIATALFLSPRTVEDHLGRILRKLGLTGRAGIAHRLAAIDNSAQ</sequence>
<gene>
    <name evidence="5" type="ORF">NSK11_contig00026-0024</name>
</gene>
<evidence type="ECO:0000256" key="1">
    <source>
        <dbReference type="ARBA" id="ARBA00023015"/>
    </source>
</evidence>
<evidence type="ECO:0000256" key="3">
    <source>
        <dbReference type="ARBA" id="ARBA00023163"/>
    </source>
</evidence>
<dbReference type="Proteomes" id="UP000037179">
    <property type="component" value="Unassembled WGS sequence"/>
</dbReference>
<name>A0ABC9YSE5_9NOCA</name>
<dbReference type="InterPro" id="IPR016032">
    <property type="entry name" value="Sig_transdc_resp-reg_C-effctor"/>
</dbReference>
<evidence type="ECO:0000259" key="4">
    <source>
        <dbReference type="PROSITE" id="PS50043"/>
    </source>
</evidence>
<dbReference type="EMBL" id="BBYQ01000026">
    <property type="protein sequence ID" value="GAP28028.1"/>
    <property type="molecule type" value="Genomic_DNA"/>
</dbReference>
<evidence type="ECO:0000256" key="2">
    <source>
        <dbReference type="ARBA" id="ARBA00023125"/>
    </source>
</evidence>
<reference evidence="5 6" key="2">
    <citation type="journal article" date="2016" name="Genome Announc.">
        <title>Draft Genome Sequence of Erythromycin- and Oxytetracycline-Sensitive Nocardia seriolae Strain U-1 (NBRC 110359).</title>
        <authorList>
            <person name="Imajoh M."/>
            <person name="Sukeda M."/>
            <person name="Shimizu M."/>
            <person name="Yamane J."/>
            <person name="Ohnishi K."/>
            <person name="Oshima S."/>
        </authorList>
    </citation>
    <scope>NUCLEOTIDE SEQUENCE [LARGE SCALE GENOMIC DNA]</scope>
    <source>
        <strain evidence="5 6">U-1</strain>
    </source>
</reference>
<dbReference type="PROSITE" id="PS50043">
    <property type="entry name" value="HTH_LUXR_2"/>
    <property type="match status" value="1"/>
</dbReference>
<dbReference type="SMART" id="SM00421">
    <property type="entry name" value="HTH_LUXR"/>
    <property type="match status" value="1"/>
</dbReference>
<dbReference type="CDD" id="cd06170">
    <property type="entry name" value="LuxR_C_like"/>
    <property type="match status" value="1"/>
</dbReference>
<dbReference type="PROSITE" id="PS00622">
    <property type="entry name" value="HTH_LUXR_1"/>
    <property type="match status" value="1"/>
</dbReference>
<proteinExistence type="predicted"/>
<dbReference type="Gene3D" id="1.10.10.10">
    <property type="entry name" value="Winged helix-like DNA-binding domain superfamily/Winged helix DNA-binding domain"/>
    <property type="match status" value="1"/>
</dbReference>
<protein>
    <submittedName>
        <fullName evidence="5">LuxR family transcriptional regulator</fullName>
    </submittedName>
</protein>
<evidence type="ECO:0000313" key="5">
    <source>
        <dbReference type="EMBL" id="GAP28028.1"/>
    </source>
</evidence>
<comment type="caution">
    <text evidence="5">The sequence shown here is derived from an EMBL/GenBank/DDBJ whole genome shotgun (WGS) entry which is preliminary data.</text>
</comment>
<dbReference type="GO" id="GO:0003677">
    <property type="term" value="F:DNA binding"/>
    <property type="evidence" value="ECO:0007669"/>
    <property type="project" value="UniProtKB-KW"/>
</dbReference>
<dbReference type="AlphaFoldDB" id="A0ABC9YSE5"/>
<feature type="domain" description="HTH luxR-type" evidence="4">
    <location>
        <begin position="1"/>
        <end position="49"/>
    </location>
</feature>
<evidence type="ECO:0000313" key="6">
    <source>
        <dbReference type="Proteomes" id="UP000037179"/>
    </source>
</evidence>
<dbReference type="PRINTS" id="PR00038">
    <property type="entry name" value="HTHLUXR"/>
</dbReference>